<evidence type="ECO:0000256" key="2">
    <source>
        <dbReference type="ARBA" id="ARBA00006991"/>
    </source>
</evidence>
<dbReference type="GO" id="GO:0008270">
    <property type="term" value="F:zinc ion binding"/>
    <property type="evidence" value="ECO:0007669"/>
    <property type="project" value="UniProtKB-KW"/>
</dbReference>
<dbReference type="FunFam" id="3.30.160.60:FF:000038">
    <property type="entry name" value="Zinc finger protein 624"/>
    <property type="match status" value="1"/>
</dbReference>
<feature type="domain" description="C2H2-type" evidence="9">
    <location>
        <begin position="179"/>
        <end position="206"/>
    </location>
</feature>
<feature type="domain" description="C2H2-type" evidence="9">
    <location>
        <begin position="123"/>
        <end position="150"/>
    </location>
</feature>
<dbReference type="SMART" id="SM00355">
    <property type="entry name" value="ZnF_C2H2"/>
    <property type="match status" value="4"/>
</dbReference>
<dbReference type="GO" id="GO:0005634">
    <property type="term" value="C:nucleus"/>
    <property type="evidence" value="ECO:0007669"/>
    <property type="project" value="UniProtKB-SubCell"/>
</dbReference>
<dbReference type="PROSITE" id="PS00028">
    <property type="entry name" value="ZINC_FINGER_C2H2_1"/>
    <property type="match status" value="4"/>
</dbReference>
<evidence type="ECO:0000256" key="3">
    <source>
        <dbReference type="ARBA" id="ARBA00022723"/>
    </source>
</evidence>
<feature type="domain" description="C2H2-type" evidence="9">
    <location>
        <begin position="151"/>
        <end position="178"/>
    </location>
</feature>
<protein>
    <submittedName>
        <fullName evidence="11 12">Zinc finger protein 184-like isoform X1</fullName>
    </submittedName>
</protein>
<evidence type="ECO:0000313" key="11">
    <source>
        <dbReference type="RefSeq" id="XP_033787949.1"/>
    </source>
</evidence>
<proteinExistence type="inferred from homology"/>
<keyword evidence="6" id="KW-0862">Zinc</keyword>
<accession>A0A6P8PVR3</accession>
<dbReference type="RefSeq" id="XP_033787949.1">
    <property type="nucleotide sequence ID" value="XM_033932058.1"/>
</dbReference>
<organism evidence="10 11">
    <name type="scientific">Geotrypetes seraphini</name>
    <name type="common">Gaboon caecilian</name>
    <name type="synonym">Caecilia seraphini</name>
    <dbReference type="NCBI Taxonomy" id="260995"/>
    <lineage>
        <taxon>Eukaryota</taxon>
        <taxon>Metazoa</taxon>
        <taxon>Chordata</taxon>
        <taxon>Craniata</taxon>
        <taxon>Vertebrata</taxon>
        <taxon>Euteleostomi</taxon>
        <taxon>Amphibia</taxon>
        <taxon>Gymnophiona</taxon>
        <taxon>Geotrypetes</taxon>
    </lineage>
</organism>
<dbReference type="PROSITE" id="PS50157">
    <property type="entry name" value="ZINC_FINGER_C2H2_2"/>
    <property type="match status" value="5"/>
</dbReference>
<dbReference type="FunFam" id="3.30.160.60:FF:001158">
    <property type="entry name" value="zinc finger protein 22"/>
    <property type="match status" value="1"/>
</dbReference>
<feature type="domain" description="C2H2-type" evidence="9">
    <location>
        <begin position="10"/>
        <end position="37"/>
    </location>
</feature>
<reference evidence="11 12" key="1">
    <citation type="submission" date="2025-04" db="UniProtKB">
        <authorList>
            <consortium name="RefSeq"/>
        </authorList>
    </citation>
    <scope>IDENTIFICATION</scope>
</reference>
<keyword evidence="7" id="KW-0539">Nucleus</keyword>
<dbReference type="InterPro" id="IPR013087">
    <property type="entry name" value="Znf_C2H2_type"/>
</dbReference>
<dbReference type="RefSeq" id="XP_033787950.1">
    <property type="nucleotide sequence ID" value="XM_033932059.1"/>
</dbReference>
<keyword evidence="10" id="KW-1185">Reference proteome</keyword>
<evidence type="ECO:0000256" key="6">
    <source>
        <dbReference type="ARBA" id="ARBA00022833"/>
    </source>
</evidence>
<sequence length="381" mass="43461">MKIHRGDRPYKSMECGKHFSVHSHLAVHEKLQAAEKHLVCEACGQKFQLLTEWKAHQKSHVTLGSLQAGHSWFRSEEKRAAGRTIKLEMSYENGGKSSGNENDSFARVTDSVVECSSTAQTAHMCNMCGKTFQARRRLVEHERIHTGEKPFSCSECGRRFSSRSQLTRHLRSHTEEKPYICTVCGMSVTHWSDMTVHQRMHVGETLHTASEGYLKEIKKERFIKTESPKEDPLRETLEEWIWHEQNATGATVPERNEAVERTFSSEGPEREIKEECPEEELIKPAVIVSEGPTWNGANTSTWFQGCQRTERSCRWSFQQTQAVKDEQCVHTEEEPLAYSEAEAPLNEVAEEQLQVQIVKVKTPKEAPRSPARDAVEGLMIL</sequence>
<evidence type="ECO:0000259" key="9">
    <source>
        <dbReference type="PROSITE" id="PS50157"/>
    </source>
</evidence>
<feature type="domain" description="C2H2-type" evidence="9">
    <location>
        <begin position="38"/>
        <end position="60"/>
    </location>
</feature>
<evidence type="ECO:0000313" key="12">
    <source>
        <dbReference type="RefSeq" id="XP_033787950.1"/>
    </source>
</evidence>
<dbReference type="Proteomes" id="UP000515159">
    <property type="component" value="Chromosome 2"/>
</dbReference>
<evidence type="ECO:0000256" key="8">
    <source>
        <dbReference type="PROSITE-ProRule" id="PRU00042"/>
    </source>
</evidence>
<keyword evidence="5 8" id="KW-0863">Zinc-finger</keyword>
<evidence type="ECO:0000313" key="10">
    <source>
        <dbReference type="Proteomes" id="UP000515159"/>
    </source>
</evidence>
<dbReference type="InterPro" id="IPR036236">
    <property type="entry name" value="Znf_C2H2_sf"/>
</dbReference>
<evidence type="ECO:0000256" key="4">
    <source>
        <dbReference type="ARBA" id="ARBA00022737"/>
    </source>
</evidence>
<comment type="similarity">
    <text evidence="2">Belongs to the krueppel C2H2-type zinc-finger protein family.</text>
</comment>
<dbReference type="Gene3D" id="3.30.160.60">
    <property type="entry name" value="Classic Zinc Finger"/>
    <property type="match status" value="4"/>
</dbReference>
<evidence type="ECO:0000256" key="5">
    <source>
        <dbReference type="ARBA" id="ARBA00022771"/>
    </source>
</evidence>
<keyword evidence="4" id="KW-0677">Repeat</keyword>
<keyword evidence="3" id="KW-0479">Metal-binding</keyword>
<name>A0A6P8PVR3_GEOSA</name>
<dbReference type="KEGG" id="gsh:117354464"/>
<dbReference type="GeneID" id="117354464"/>
<dbReference type="OrthoDB" id="40579at2759"/>
<comment type="subcellular location">
    <subcellularLocation>
        <location evidence="1">Nucleus</location>
    </subcellularLocation>
</comment>
<dbReference type="AlphaFoldDB" id="A0A6P8PVR3"/>
<dbReference type="InterPro" id="IPR050826">
    <property type="entry name" value="Krueppel_C2H2_ZnFinger"/>
</dbReference>
<evidence type="ECO:0000256" key="1">
    <source>
        <dbReference type="ARBA" id="ARBA00004123"/>
    </source>
</evidence>
<dbReference type="FunFam" id="3.30.160.60:FF:002343">
    <property type="entry name" value="Zinc finger protein 33A"/>
    <property type="match status" value="1"/>
</dbReference>
<dbReference type="FunFam" id="3.30.160.60:FF:001498">
    <property type="entry name" value="Zinc finger protein 404"/>
    <property type="match status" value="1"/>
</dbReference>
<dbReference type="Pfam" id="PF00096">
    <property type="entry name" value="zf-C2H2"/>
    <property type="match status" value="2"/>
</dbReference>
<dbReference type="SUPFAM" id="SSF57667">
    <property type="entry name" value="beta-beta-alpha zinc fingers"/>
    <property type="match status" value="3"/>
</dbReference>
<evidence type="ECO:0000256" key="7">
    <source>
        <dbReference type="ARBA" id="ARBA00023242"/>
    </source>
</evidence>
<gene>
    <name evidence="11 12" type="primary">LOC117354464</name>
</gene>
<dbReference type="PANTHER" id="PTHR24377">
    <property type="entry name" value="IP01015P-RELATED"/>
    <property type="match status" value="1"/>
</dbReference>